<protein>
    <submittedName>
        <fullName evidence="3">Lipoyl domain-containing protein</fullName>
    </submittedName>
</protein>
<evidence type="ECO:0000256" key="1">
    <source>
        <dbReference type="ARBA" id="ARBA00022823"/>
    </source>
</evidence>
<gene>
    <name evidence="3" type="ORF">ACFQHK_09220</name>
</gene>
<comment type="caution">
    <text evidence="3">The sequence shown here is derived from an EMBL/GenBank/DDBJ whole genome shotgun (WGS) entry which is preliminary data.</text>
</comment>
<reference evidence="3 4" key="1">
    <citation type="journal article" date="2019" name="Int. J. Syst. Evol. Microbiol.">
        <title>The Global Catalogue of Microorganisms (GCM) 10K type strain sequencing project: providing services to taxonomists for standard genome sequencing and annotation.</title>
        <authorList>
            <consortium name="The Broad Institute Genomics Platform"/>
            <consortium name="The Broad Institute Genome Sequencing Center for Infectious Disease"/>
            <person name="Wu L."/>
            <person name="Ma J."/>
        </authorList>
    </citation>
    <scope>NUCLEOTIDE SEQUENCE [LARGE SCALE GENOMIC DNA]</scope>
    <source>
        <strain evidence="3 4">PSRA2</strain>
    </source>
</reference>
<sequence length="93" mass="9875">MSRDEGEDEADRVALDSGAVWPADADDVEEAVVANWFVREGGRVEADAVVCEIQVEKVSIDVPSPVTGTLAEVLVAENESFARGDPLAYVTPA</sequence>
<dbReference type="InterPro" id="IPR003016">
    <property type="entry name" value="2-oxoA_DH_lipoyl-BS"/>
</dbReference>
<dbReference type="InterPro" id="IPR000089">
    <property type="entry name" value="Biotin_lipoyl"/>
</dbReference>
<organism evidence="3 4">
    <name type="scientific">Halomarina ordinaria</name>
    <dbReference type="NCBI Taxonomy" id="3033939"/>
    <lineage>
        <taxon>Archaea</taxon>
        <taxon>Methanobacteriati</taxon>
        <taxon>Methanobacteriota</taxon>
        <taxon>Stenosarchaea group</taxon>
        <taxon>Halobacteria</taxon>
        <taxon>Halobacteriales</taxon>
        <taxon>Natronomonadaceae</taxon>
        <taxon>Halomarina</taxon>
    </lineage>
</organism>
<accession>A0ABD5U838</accession>
<keyword evidence="4" id="KW-1185">Reference proteome</keyword>
<dbReference type="AlphaFoldDB" id="A0ABD5U838"/>
<name>A0ABD5U838_9EURY</name>
<keyword evidence="1" id="KW-0450">Lipoyl</keyword>
<dbReference type="InterPro" id="IPR050537">
    <property type="entry name" value="2-oxoacid_dehydrogenase"/>
</dbReference>
<dbReference type="CDD" id="cd06849">
    <property type="entry name" value="lipoyl_domain"/>
    <property type="match status" value="1"/>
</dbReference>
<feature type="domain" description="Lipoyl-binding" evidence="2">
    <location>
        <begin position="13"/>
        <end position="91"/>
    </location>
</feature>
<dbReference type="Pfam" id="PF00364">
    <property type="entry name" value="Biotin_lipoyl"/>
    <property type="match status" value="1"/>
</dbReference>
<dbReference type="Proteomes" id="UP001596406">
    <property type="component" value="Unassembled WGS sequence"/>
</dbReference>
<evidence type="ECO:0000259" key="2">
    <source>
        <dbReference type="PROSITE" id="PS50968"/>
    </source>
</evidence>
<dbReference type="EMBL" id="JBHSXM010000001">
    <property type="protein sequence ID" value="MFC6836692.1"/>
    <property type="molecule type" value="Genomic_DNA"/>
</dbReference>
<evidence type="ECO:0000313" key="4">
    <source>
        <dbReference type="Proteomes" id="UP001596406"/>
    </source>
</evidence>
<dbReference type="InterPro" id="IPR011053">
    <property type="entry name" value="Single_hybrid_motif"/>
</dbReference>
<evidence type="ECO:0000313" key="3">
    <source>
        <dbReference type="EMBL" id="MFC6836692.1"/>
    </source>
</evidence>
<proteinExistence type="predicted"/>
<dbReference type="SUPFAM" id="SSF51230">
    <property type="entry name" value="Single hybrid motif"/>
    <property type="match status" value="1"/>
</dbReference>
<dbReference type="Gene3D" id="2.40.50.100">
    <property type="match status" value="1"/>
</dbReference>
<dbReference type="RefSeq" id="WP_304448373.1">
    <property type="nucleotide sequence ID" value="NZ_JARRAH010000001.1"/>
</dbReference>
<dbReference type="PANTHER" id="PTHR43416">
    <property type="entry name" value="DIHYDROLIPOYLLYSINE-RESIDUE SUCCINYLTRANSFERASE COMPONENT OF 2-OXOGLUTARATE DEHYDROGENASE COMPLEX, MITOCHONDRIAL-RELATED"/>
    <property type="match status" value="1"/>
</dbReference>
<dbReference type="PROSITE" id="PS00189">
    <property type="entry name" value="LIPOYL"/>
    <property type="match status" value="1"/>
</dbReference>
<dbReference type="PROSITE" id="PS50968">
    <property type="entry name" value="BIOTINYL_LIPOYL"/>
    <property type="match status" value="1"/>
</dbReference>